<keyword evidence="6" id="KW-1185">Reference proteome</keyword>
<gene>
    <name evidence="5" type="ORF">MERR_LOCUS25160</name>
</gene>
<evidence type="ECO:0000256" key="3">
    <source>
        <dbReference type="SAM" id="MobiDB-lite"/>
    </source>
</evidence>
<name>A0A6D2JE18_9BRAS</name>
<comment type="caution">
    <text evidence="5">The sequence shown here is derived from an EMBL/GenBank/DDBJ whole genome shotgun (WGS) entry which is preliminary data.</text>
</comment>
<dbReference type="PANTHER" id="PTHR42648">
    <property type="entry name" value="TRANSPOSASE, PUTATIVE-RELATED"/>
    <property type="match status" value="1"/>
</dbReference>
<protein>
    <recommendedName>
        <fullName evidence="4">Integrase catalytic domain-containing protein</fullName>
    </recommendedName>
</protein>
<dbReference type="GO" id="GO:0015074">
    <property type="term" value="P:DNA integration"/>
    <property type="evidence" value="ECO:0007669"/>
    <property type="project" value="InterPro"/>
</dbReference>
<dbReference type="PANTHER" id="PTHR42648:SF31">
    <property type="entry name" value="RNA-DIRECTED DNA POLYMERASE"/>
    <property type="match status" value="1"/>
</dbReference>
<dbReference type="InterPro" id="IPR013103">
    <property type="entry name" value="RVT_2"/>
</dbReference>
<dbReference type="GO" id="GO:0046872">
    <property type="term" value="F:metal ion binding"/>
    <property type="evidence" value="ECO:0007669"/>
    <property type="project" value="UniProtKB-KW"/>
</dbReference>
<dbReference type="Proteomes" id="UP000467841">
    <property type="component" value="Unassembled WGS sequence"/>
</dbReference>
<feature type="compositionally biased region" description="Polar residues" evidence="3">
    <location>
        <begin position="232"/>
        <end position="244"/>
    </location>
</feature>
<dbReference type="InterPro" id="IPR036397">
    <property type="entry name" value="RNaseH_sf"/>
</dbReference>
<accession>A0A6D2JE18</accession>
<organism evidence="5 6">
    <name type="scientific">Microthlaspi erraticum</name>
    <dbReference type="NCBI Taxonomy" id="1685480"/>
    <lineage>
        <taxon>Eukaryota</taxon>
        <taxon>Viridiplantae</taxon>
        <taxon>Streptophyta</taxon>
        <taxon>Embryophyta</taxon>
        <taxon>Tracheophyta</taxon>
        <taxon>Spermatophyta</taxon>
        <taxon>Magnoliopsida</taxon>
        <taxon>eudicotyledons</taxon>
        <taxon>Gunneridae</taxon>
        <taxon>Pentapetalae</taxon>
        <taxon>rosids</taxon>
        <taxon>malvids</taxon>
        <taxon>Brassicales</taxon>
        <taxon>Brassicaceae</taxon>
        <taxon>Coluteocarpeae</taxon>
        <taxon>Microthlaspi</taxon>
    </lineage>
</organism>
<dbReference type="Pfam" id="PF25597">
    <property type="entry name" value="SH3_retrovirus"/>
    <property type="match status" value="1"/>
</dbReference>
<dbReference type="GO" id="GO:0003676">
    <property type="term" value="F:nucleic acid binding"/>
    <property type="evidence" value="ECO:0007669"/>
    <property type="project" value="InterPro"/>
</dbReference>
<dbReference type="SUPFAM" id="SSF53098">
    <property type="entry name" value="Ribonuclease H-like"/>
    <property type="match status" value="1"/>
</dbReference>
<dbReference type="Pfam" id="PF07727">
    <property type="entry name" value="RVT_2"/>
    <property type="match status" value="1"/>
</dbReference>
<evidence type="ECO:0000313" key="6">
    <source>
        <dbReference type="Proteomes" id="UP000467841"/>
    </source>
</evidence>
<feature type="domain" description="Integrase catalytic" evidence="4">
    <location>
        <begin position="1"/>
        <end position="106"/>
    </location>
</feature>
<evidence type="ECO:0000313" key="5">
    <source>
        <dbReference type="EMBL" id="CAA7037925.1"/>
    </source>
</evidence>
<keyword evidence="2" id="KW-0378">Hydrolase</keyword>
<evidence type="ECO:0000259" key="4">
    <source>
        <dbReference type="PROSITE" id="PS50994"/>
    </source>
</evidence>
<dbReference type="AlphaFoldDB" id="A0A6D2JE18"/>
<dbReference type="InterPro" id="IPR001584">
    <property type="entry name" value="Integrase_cat-core"/>
</dbReference>
<dbReference type="InterPro" id="IPR012337">
    <property type="entry name" value="RNaseH-like_sf"/>
</dbReference>
<reference evidence="5" key="1">
    <citation type="submission" date="2020-01" db="EMBL/GenBank/DDBJ databases">
        <authorList>
            <person name="Mishra B."/>
        </authorList>
    </citation>
    <scope>NUCLEOTIDE SEQUENCE [LARGE SCALE GENOMIC DNA]</scope>
</reference>
<dbReference type="PROSITE" id="PS50994">
    <property type="entry name" value="INTEGRASE"/>
    <property type="match status" value="1"/>
</dbReference>
<dbReference type="Gene3D" id="3.30.420.10">
    <property type="entry name" value="Ribonuclease H-like superfamily/Ribonuclease H"/>
    <property type="match status" value="1"/>
</dbReference>
<keyword evidence="1" id="KW-0479">Metal-binding</keyword>
<dbReference type="EMBL" id="CACVBM020001185">
    <property type="protein sequence ID" value="CAA7037925.1"/>
    <property type="molecule type" value="Genomic_DNA"/>
</dbReference>
<proteinExistence type="predicted"/>
<dbReference type="GO" id="GO:0016787">
    <property type="term" value="F:hydrolase activity"/>
    <property type="evidence" value="ECO:0007669"/>
    <property type="project" value="UniProtKB-KW"/>
</dbReference>
<evidence type="ECO:0000256" key="1">
    <source>
        <dbReference type="ARBA" id="ARBA00022723"/>
    </source>
</evidence>
<feature type="region of interest" description="Disordered" evidence="3">
    <location>
        <begin position="229"/>
        <end position="261"/>
    </location>
</feature>
<dbReference type="OrthoDB" id="913290at2759"/>
<dbReference type="InterPro" id="IPR057670">
    <property type="entry name" value="SH3_retrovirus"/>
</dbReference>
<evidence type="ECO:0000256" key="2">
    <source>
        <dbReference type="ARBA" id="ARBA00022801"/>
    </source>
</evidence>
<dbReference type="InterPro" id="IPR039537">
    <property type="entry name" value="Retrotran_Ty1/copia-like"/>
</dbReference>
<sequence length="424" mass="48871">MVERQFNRRVRVVRSDNGGEFIGMKSYFATEGILHQTSCVYTPQQNGRVERKHRHILNVSRSLMFQANLPVRFWGECVLTACHLINRTPSNNLNGKTPFEMLHRVAPNYTTLKVFGCLCFARNVLRDKDKFGERSHRGVFMGYPFGHKGWRVWDIEKQEFFVSRDVIFEEKDFPFSSMTKQNTVLEAPTQQEVVTYDDDFVEIRDGKQKLLQDDRGSDRDSDHGIEAEQEMANEQSNEQSNEQISEVEEVVPTRRSQREKTTSTRLDGFILYTTQCSKDPLSLSQLASTSIFGNRAFLAAITAETEPTSFRDAMKDKRWRNAVSNEVGALEGSRTWDITELPPGKKAIGCHWIFTIKYKSTGKVERYKARLVAYGNRQEEGIDYDETFAPVVKMTTMRMFLKISAVKGWEVHQMDVHNAFLHGD</sequence>